<evidence type="ECO:0000256" key="2">
    <source>
        <dbReference type="ARBA" id="ARBA00022598"/>
    </source>
</evidence>
<dbReference type="GO" id="GO:0003910">
    <property type="term" value="F:DNA ligase (ATP) activity"/>
    <property type="evidence" value="ECO:0007669"/>
    <property type="project" value="InterPro"/>
</dbReference>
<sequence length="125" mass="14251">MEFLKLAQYFKKLEDTSSRIEMTKILSEFFRHSSKDEIGEICYLLQGRVAPLYEATEFGIADKLMIRAIGKALYTDEKDVMSEFKKEGDLGTAAQKIKNQSANRRTKIKNTNQKSKITICENSSG</sequence>
<evidence type="ECO:0000256" key="5">
    <source>
        <dbReference type="ARBA" id="ARBA00023204"/>
    </source>
</evidence>
<comment type="similarity">
    <text evidence="1">Belongs to the ATP-dependent DNA ligase family.</text>
</comment>
<proteinExistence type="inferred from homology"/>
<keyword evidence="5" id="KW-0234">DNA repair</keyword>
<accession>A0A0G1KF27</accession>
<protein>
    <submittedName>
        <fullName evidence="7">Ligase protein</fullName>
    </submittedName>
</protein>
<dbReference type="InterPro" id="IPR036599">
    <property type="entry name" value="DNA_ligase_N_sf"/>
</dbReference>
<dbReference type="GO" id="GO:0003677">
    <property type="term" value="F:DNA binding"/>
    <property type="evidence" value="ECO:0007669"/>
    <property type="project" value="InterPro"/>
</dbReference>
<dbReference type="Proteomes" id="UP000034063">
    <property type="component" value="Unassembled WGS sequence"/>
</dbReference>
<dbReference type="Pfam" id="PF04675">
    <property type="entry name" value="DNA_ligase_A_N"/>
    <property type="match status" value="1"/>
</dbReference>
<keyword evidence="3" id="KW-0227">DNA damage</keyword>
<dbReference type="InterPro" id="IPR012308">
    <property type="entry name" value="DNA_ligase_ATP-dep_N"/>
</dbReference>
<dbReference type="SUPFAM" id="SSF117018">
    <property type="entry name" value="ATP-dependent DNA ligase DNA-binding domain"/>
    <property type="match status" value="1"/>
</dbReference>
<evidence type="ECO:0000256" key="1">
    <source>
        <dbReference type="ARBA" id="ARBA00007572"/>
    </source>
</evidence>
<name>A0A0G1KF27_9BACT</name>
<organism evidence="7 8">
    <name type="scientific">Candidatus Gottesmanbacteria bacterium GW2011_GWA2_44_17</name>
    <dbReference type="NCBI Taxonomy" id="1618444"/>
    <lineage>
        <taxon>Bacteria</taxon>
        <taxon>Candidatus Gottesmaniibacteriota</taxon>
    </lineage>
</organism>
<evidence type="ECO:0000313" key="7">
    <source>
        <dbReference type="EMBL" id="KKT46479.1"/>
    </source>
</evidence>
<dbReference type="GO" id="GO:0006281">
    <property type="term" value="P:DNA repair"/>
    <property type="evidence" value="ECO:0007669"/>
    <property type="project" value="UniProtKB-KW"/>
</dbReference>
<evidence type="ECO:0000259" key="6">
    <source>
        <dbReference type="Pfam" id="PF04675"/>
    </source>
</evidence>
<dbReference type="EMBL" id="LCIB01000023">
    <property type="protein sequence ID" value="KKT46479.1"/>
    <property type="molecule type" value="Genomic_DNA"/>
</dbReference>
<reference evidence="7 8" key="1">
    <citation type="journal article" date="2015" name="Nature">
        <title>rRNA introns, odd ribosomes, and small enigmatic genomes across a large radiation of phyla.</title>
        <authorList>
            <person name="Brown C.T."/>
            <person name="Hug L.A."/>
            <person name="Thomas B.C."/>
            <person name="Sharon I."/>
            <person name="Castelle C.J."/>
            <person name="Singh A."/>
            <person name="Wilkins M.J."/>
            <person name="Williams K.H."/>
            <person name="Banfield J.F."/>
        </authorList>
    </citation>
    <scope>NUCLEOTIDE SEQUENCE [LARGE SCALE GENOMIC DNA]</scope>
</reference>
<dbReference type="PANTHER" id="PTHR45674">
    <property type="entry name" value="DNA LIGASE 1/3 FAMILY MEMBER"/>
    <property type="match status" value="1"/>
</dbReference>
<dbReference type="PANTHER" id="PTHR45674:SF4">
    <property type="entry name" value="DNA LIGASE 1"/>
    <property type="match status" value="1"/>
</dbReference>
<evidence type="ECO:0000313" key="8">
    <source>
        <dbReference type="Proteomes" id="UP000034063"/>
    </source>
</evidence>
<keyword evidence="2 7" id="KW-0436">Ligase</keyword>
<evidence type="ECO:0000256" key="3">
    <source>
        <dbReference type="ARBA" id="ARBA00022763"/>
    </source>
</evidence>
<gene>
    <name evidence="7" type="ORF">UW37_C0023G0017</name>
</gene>
<keyword evidence="4" id="KW-0233">DNA recombination</keyword>
<comment type="caution">
    <text evidence="7">The sequence shown here is derived from an EMBL/GenBank/DDBJ whole genome shotgun (WGS) entry which is preliminary data.</text>
</comment>
<feature type="domain" description="DNA ligase ATP-dependent N-terminal" evidence="6">
    <location>
        <begin position="3"/>
        <end position="119"/>
    </location>
</feature>
<evidence type="ECO:0000256" key="4">
    <source>
        <dbReference type="ARBA" id="ARBA00023172"/>
    </source>
</evidence>
<dbReference type="GO" id="GO:0006273">
    <property type="term" value="P:lagging strand elongation"/>
    <property type="evidence" value="ECO:0007669"/>
    <property type="project" value="TreeGrafter"/>
</dbReference>
<dbReference type="AlphaFoldDB" id="A0A0G1KF27"/>
<dbReference type="Gene3D" id="1.10.3260.10">
    <property type="entry name" value="DNA ligase, ATP-dependent, N-terminal domain"/>
    <property type="match status" value="1"/>
</dbReference>
<dbReference type="InterPro" id="IPR050191">
    <property type="entry name" value="ATP-dep_DNA_ligase"/>
</dbReference>
<dbReference type="GO" id="GO:0006310">
    <property type="term" value="P:DNA recombination"/>
    <property type="evidence" value="ECO:0007669"/>
    <property type="project" value="UniProtKB-KW"/>
</dbReference>